<comment type="function">
    <text evidence="4">Chaperone for NapA, the catalytic subunit of the periplasmic nitrate reductase. It binds directly and specifically to the twin-arginine signal peptide of NapA, preventing premature interaction with the Tat translocase and premature export.</text>
</comment>
<keyword evidence="6" id="KW-1185">Reference proteome</keyword>
<dbReference type="Proteomes" id="UP000242757">
    <property type="component" value="Unassembled WGS sequence"/>
</dbReference>
<dbReference type="Gene3D" id="3.30.70.920">
    <property type="match status" value="1"/>
</dbReference>
<gene>
    <name evidence="4" type="primary">napD</name>
    <name evidence="5" type="ORF">B6S08_04665</name>
</gene>
<keyword evidence="2 4" id="KW-0963">Cytoplasm</keyword>
<reference evidence="5 6" key="1">
    <citation type="submission" date="2017-08" db="EMBL/GenBank/DDBJ databases">
        <title>A Genome Sequence of Oceanimonas doudoroffii ATCC 27123T.</title>
        <authorList>
            <person name="Brennan M.A."/>
            <person name="Maclea K.S."/>
            <person name="Mcclelland W.D."/>
            <person name="Trachtenberg A.M."/>
        </authorList>
    </citation>
    <scope>NUCLEOTIDE SEQUENCE [LARGE SCALE GENOMIC DNA]</scope>
    <source>
        <strain evidence="5 6">ATCC 27123</strain>
    </source>
</reference>
<comment type="subcellular location">
    <subcellularLocation>
        <location evidence="1 4">Cytoplasm</location>
    </subcellularLocation>
</comment>
<dbReference type="PANTHER" id="PTHR38603">
    <property type="entry name" value="CHAPERONE NAPD"/>
    <property type="match status" value="1"/>
</dbReference>
<evidence type="ECO:0000256" key="1">
    <source>
        <dbReference type="ARBA" id="ARBA00004496"/>
    </source>
</evidence>
<sequence>MTQQEWHMATLVVYCHPERMKAVTVAIEDLPEAEVPVAGEQGKLVVMLEGPEQHHLKYHIDHISALDGVVSVTLICQEPVVFKVGEGIVVAP</sequence>
<accession>A0A233RK58</accession>
<dbReference type="AlphaFoldDB" id="A0A233RK58"/>
<dbReference type="OrthoDB" id="5770785at2"/>
<comment type="subunit">
    <text evidence="4">Interacts with the cytoplasmic NapA precursor.</text>
</comment>
<dbReference type="EMBL" id="NBIM01000001">
    <property type="protein sequence ID" value="OXY83777.1"/>
    <property type="molecule type" value="Genomic_DNA"/>
</dbReference>
<comment type="similarity">
    <text evidence="4">Belongs to the NapD family.</text>
</comment>
<proteinExistence type="inferred from homology"/>
<organism evidence="5 6">
    <name type="scientific">Oceanimonas doudoroffii</name>
    <dbReference type="NCBI Taxonomy" id="84158"/>
    <lineage>
        <taxon>Bacteria</taxon>
        <taxon>Pseudomonadati</taxon>
        <taxon>Pseudomonadota</taxon>
        <taxon>Gammaproteobacteria</taxon>
        <taxon>Aeromonadales</taxon>
        <taxon>Aeromonadaceae</taxon>
        <taxon>Oceanimonas</taxon>
    </lineage>
</organism>
<dbReference type="GO" id="GO:0005048">
    <property type="term" value="F:signal sequence binding"/>
    <property type="evidence" value="ECO:0007669"/>
    <property type="project" value="UniProtKB-UniRule"/>
</dbReference>
<comment type="caution">
    <text evidence="5">The sequence shown here is derived from an EMBL/GenBank/DDBJ whole genome shotgun (WGS) entry which is preliminary data.</text>
</comment>
<evidence type="ECO:0000256" key="3">
    <source>
        <dbReference type="ARBA" id="ARBA00023186"/>
    </source>
</evidence>
<dbReference type="GO" id="GO:0051224">
    <property type="term" value="P:negative regulation of protein transport"/>
    <property type="evidence" value="ECO:0007669"/>
    <property type="project" value="UniProtKB-UniRule"/>
</dbReference>
<evidence type="ECO:0000256" key="2">
    <source>
        <dbReference type="ARBA" id="ARBA00022490"/>
    </source>
</evidence>
<evidence type="ECO:0000256" key="4">
    <source>
        <dbReference type="HAMAP-Rule" id="MF_02200"/>
    </source>
</evidence>
<dbReference type="PANTHER" id="PTHR38603:SF1">
    <property type="entry name" value="CHAPERONE NAPD"/>
    <property type="match status" value="1"/>
</dbReference>
<name>A0A233RK58_9GAMM</name>
<dbReference type="GO" id="GO:0005737">
    <property type="term" value="C:cytoplasm"/>
    <property type="evidence" value="ECO:0007669"/>
    <property type="project" value="UniProtKB-SubCell"/>
</dbReference>
<dbReference type="InterPro" id="IPR005623">
    <property type="entry name" value="Chaperone_NapD_NO3_reduct"/>
</dbReference>
<dbReference type="Pfam" id="PF03927">
    <property type="entry name" value="NapD"/>
    <property type="match status" value="1"/>
</dbReference>
<evidence type="ECO:0000313" key="6">
    <source>
        <dbReference type="Proteomes" id="UP000242757"/>
    </source>
</evidence>
<dbReference type="HAMAP" id="MF_02200">
    <property type="entry name" value="NapD"/>
    <property type="match status" value="1"/>
</dbReference>
<keyword evidence="3 4" id="KW-0143">Chaperone</keyword>
<protein>
    <recommendedName>
        <fullName evidence="4">Chaperone NapD</fullName>
    </recommendedName>
    <alternativeName>
        <fullName evidence="4">NapA signal peptide-binding chaperone NapD</fullName>
    </alternativeName>
</protein>
<evidence type="ECO:0000313" key="5">
    <source>
        <dbReference type="EMBL" id="OXY83777.1"/>
    </source>
</evidence>